<protein>
    <recommendedName>
        <fullName evidence="3">YdhG-like domain-containing protein</fullName>
    </recommendedName>
</protein>
<dbReference type="Proteomes" id="UP000249696">
    <property type="component" value="Unassembled WGS sequence"/>
</dbReference>
<dbReference type="SUPFAM" id="SSF159888">
    <property type="entry name" value="YdhG-like"/>
    <property type="match status" value="1"/>
</dbReference>
<dbReference type="EMBL" id="QLLN01000006">
    <property type="protein sequence ID" value="RAJ08964.1"/>
    <property type="molecule type" value="Genomic_DNA"/>
</dbReference>
<evidence type="ECO:0008006" key="3">
    <source>
        <dbReference type="Google" id="ProtNLM"/>
    </source>
</evidence>
<proteinExistence type="predicted"/>
<reference evidence="1 2" key="1">
    <citation type="submission" date="2018-06" db="EMBL/GenBank/DDBJ databases">
        <title>Genomic Encyclopedia of Archaeal and Bacterial Type Strains, Phase II (KMG-II): from individual species to whole genera.</title>
        <authorList>
            <person name="Goeker M."/>
        </authorList>
    </citation>
    <scope>NUCLEOTIDE SEQUENCE [LARGE SCALE GENOMIC DNA]</scope>
    <source>
        <strain evidence="1 2">DSM 23522</strain>
    </source>
</reference>
<evidence type="ECO:0000313" key="2">
    <source>
        <dbReference type="Proteomes" id="UP000249696"/>
    </source>
</evidence>
<accession>A0A327QZ78</accession>
<sequence>MIAGYKTHVGFYPHPTTIEKFNSELSNFKKGKGSVQFPLNKSLPKELIESMVAYRMELLKQ</sequence>
<evidence type="ECO:0000313" key="1">
    <source>
        <dbReference type="EMBL" id="RAJ08964.1"/>
    </source>
</evidence>
<organism evidence="1 2">
    <name type="scientific">Arenibacter echinorum</name>
    <dbReference type="NCBI Taxonomy" id="440515"/>
    <lineage>
        <taxon>Bacteria</taxon>
        <taxon>Pseudomonadati</taxon>
        <taxon>Bacteroidota</taxon>
        <taxon>Flavobacteriia</taxon>
        <taxon>Flavobacteriales</taxon>
        <taxon>Flavobacteriaceae</taxon>
        <taxon>Arenibacter</taxon>
    </lineage>
</organism>
<dbReference type="AlphaFoldDB" id="A0A327QZ78"/>
<gene>
    <name evidence="1" type="ORF">LV92_03182</name>
</gene>
<name>A0A327QZ78_9FLAO</name>
<comment type="caution">
    <text evidence="1">The sequence shown here is derived from an EMBL/GenBank/DDBJ whole genome shotgun (WGS) entry which is preliminary data.</text>
</comment>
<keyword evidence="2" id="KW-1185">Reference proteome</keyword>
<dbReference type="Gene3D" id="3.90.1150.200">
    <property type="match status" value="1"/>
</dbReference>